<dbReference type="InterPro" id="IPR002900">
    <property type="entry name" value="DUF38/FTH_CAE_spp"/>
</dbReference>
<dbReference type="OMA" id="CETMGKE"/>
<dbReference type="Pfam" id="PF17906">
    <property type="entry name" value="HTH_48"/>
    <property type="match status" value="1"/>
</dbReference>
<name>E3MTH2_CAERE</name>
<dbReference type="Proteomes" id="UP000008281">
    <property type="component" value="Unassembled WGS sequence"/>
</dbReference>
<organism evidence="3">
    <name type="scientific">Caenorhabditis remanei</name>
    <name type="common">Caenorhabditis vulgaris</name>
    <dbReference type="NCBI Taxonomy" id="31234"/>
    <lineage>
        <taxon>Eukaryota</taxon>
        <taxon>Metazoa</taxon>
        <taxon>Ecdysozoa</taxon>
        <taxon>Nematoda</taxon>
        <taxon>Chromadorea</taxon>
        <taxon>Rhabditida</taxon>
        <taxon>Rhabditina</taxon>
        <taxon>Rhabditomorpha</taxon>
        <taxon>Rhabditoidea</taxon>
        <taxon>Rhabditidae</taxon>
        <taxon>Peloderinae</taxon>
        <taxon>Caenorhabditis</taxon>
    </lineage>
</organism>
<dbReference type="Pfam" id="PF01827">
    <property type="entry name" value="FTH"/>
    <property type="match status" value="1"/>
</dbReference>
<accession>E3MTH2</accession>
<dbReference type="SMART" id="SM00256">
    <property type="entry name" value="FBOX"/>
    <property type="match status" value="1"/>
</dbReference>
<dbReference type="HOGENOM" id="CLU_030831_2_0_1"/>
<dbReference type="AlphaFoldDB" id="E3MTH2"/>
<dbReference type="PROSITE" id="PS50181">
    <property type="entry name" value="FBOX"/>
    <property type="match status" value="1"/>
</dbReference>
<dbReference type="STRING" id="31234.E3MTH2"/>
<dbReference type="CDD" id="cd22150">
    <property type="entry name" value="F-box_CeFBXA-like"/>
    <property type="match status" value="1"/>
</dbReference>
<dbReference type="PANTHER" id="PTHR23015">
    <property type="entry name" value="UNCHARACTERIZED C.ELEGANS PROTEIN"/>
    <property type="match status" value="1"/>
</dbReference>
<dbReference type="Pfam" id="PF00646">
    <property type="entry name" value="F-box"/>
    <property type="match status" value="1"/>
</dbReference>
<dbReference type="PANTHER" id="PTHR23015:SF4">
    <property type="entry name" value="DUF38 DOMAIN-CONTAINING PROTEIN-RELATED"/>
    <property type="match status" value="1"/>
</dbReference>
<feature type="domain" description="F-box" evidence="1">
    <location>
        <begin position="126"/>
        <end position="177"/>
    </location>
</feature>
<proteinExistence type="predicted"/>
<dbReference type="InterPro" id="IPR001810">
    <property type="entry name" value="F-box_dom"/>
</dbReference>
<reference evidence="2" key="1">
    <citation type="submission" date="2007-07" db="EMBL/GenBank/DDBJ databases">
        <title>PCAP assembly of the Caenorhabditis remanei genome.</title>
        <authorList>
            <consortium name="The Caenorhabditis remanei Sequencing Consortium"/>
            <person name="Wilson R.K."/>
        </authorList>
    </citation>
    <scope>NUCLEOTIDE SEQUENCE [LARGE SCALE GENOMIC DNA]</scope>
    <source>
        <strain evidence="2">PB4641</strain>
    </source>
</reference>
<dbReference type="InParanoid" id="E3MTH2"/>
<dbReference type="GO" id="GO:0045087">
    <property type="term" value="P:innate immune response"/>
    <property type="evidence" value="ECO:0007669"/>
    <property type="project" value="TreeGrafter"/>
</dbReference>
<keyword evidence="3" id="KW-1185">Reference proteome</keyword>
<protein>
    <recommendedName>
        <fullName evidence="1">F-box domain-containing protein</fullName>
    </recommendedName>
</protein>
<dbReference type="InterPro" id="IPR041426">
    <property type="entry name" value="Mos1_HTH"/>
</dbReference>
<evidence type="ECO:0000259" key="1">
    <source>
        <dbReference type="PROSITE" id="PS50181"/>
    </source>
</evidence>
<gene>
    <name evidence="2" type="ORF">CRE_19723</name>
</gene>
<evidence type="ECO:0000313" key="3">
    <source>
        <dbReference type="Proteomes" id="UP000008281"/>
    </source>
</evidence>
<sequence>MARTSDSPIDIRALVLYDNSQWKTAEKSYLSYAKLCETMGKEAISYEEYESLFNRYLKEAYFSAKMESELPVTDIRCCILSDVIHGKPAEKSLNDLCEAFGFVKIYKKDHGYWCKRYKYTRHPLTPLQFSDLPIDVVSEIVGKCDLETHLKLRNVSYGLRTVVDQKRPACTKLYTVFVDYGSRISHDFLHLLDPRGMNEQQMFRELEFLLRNPKLRLKQLCIKTKIVIRDGIRRHCINRIVRMDQWQQAEHLELYGFNLPSIEHLFHFTTIEMEYQKFSVEDLVQLCNGLSESINFESYTMKTRERLDTDAIKEALNLQQTISPGIYSIPNSNLVIEFSWGSRVLKLSKCSV</sequence>
<dbReference type="EMBL" id="DS268476">
    <property type="protein sequence ID" value="EFP08698.1"/>
    <property type="molecule type" value="Genomic_DNA"/>
</dbReference>
<dbReference type="InterPro" id="IPR040161">
    <property type="entry name" value="FB224"/>
</dbReference>
<evidence type="ECO:0000313" key="2">
    <source>
        <dbReference type="EMBL" id="EFP08698.1"/>
    </source>
</evidence>